<dbReference type="Pfam" id="PF14223">
    <property type="entry name" value="Retrotran_gag_2"/>
    <property type="match status" value="1"/>
</dbReference>
<evidence type="ECO:0000313" key="1">
    <source>
        <dbReference type="EMBL" id="GJU02491.1"/>
    </source>
</evidence>
<dbReference type="PANTHER" id="PTHR47592">
    <property type="entry name" value="PBF68 PROTEIN"/>
    <property type="match status" value="1"/>
</dbReference>
<proteinExistence type="predicted"/>
<reference evidence="1" key="2">
    <citation type="submission" date="2022-01" db="EMBL/GenBank/DDBJ databases">
        <authorList>
            <person name="Yamashiro T."/>
            <person name="Shiraishi A."/>
            <person name="Satake H."/>
            <person name="Nakayama K."/>
        </authorList>
    </citation>
    <scope>NUCLEOTIDE SEQUENCE</scope>
</reference>
<organism evidence="1 2">
    <name type="scientific">Tanacetum coccineum</name>
    <dbReference type="NCBI Taxonomy" id="301880"/>
    <lineage>
        <taxon>Eukaryota</taxon>
        <taxon>Viridiplantae</taxon>
        <taxon>Streptophyta</taxon>
        <taxon>Embryophyta</taxon>
        <taxon>Tracheophyta</taxon>
        <taxon>Spermatophyta</taxon>
        <taxon>Magnoliopsida</taxon>
        <taxon>eudicotyledons</taxon>
        <taxon>Gunneridae</taxon>
        <taxon>Pentapetalae</taxon>
        <taxon>asterids</taxon>
        <taxon>campanulids</taxon>
        <taxon>Asterales</taxon>
        <taxon>Asteraceae</taxon>
        <taxon>Asteroideae</taxon>
        <taxon>Anthemideae</taxon>
        <taxon>Anthemidinae</taxon>
        <taxon>Tanacetum</taxon>
    </lineage>
</organism>
<comment type="caution">
    <text evidence="1">The sequence shown here is derived from an EMBL/GenBank/DDBJ whole genome shotgun (WGS) entry which is preliminary data.</text>
</comment>
<gene>
    <name evidence="1" type="ORF">Tco_1112829</name>
</gene>
<sequence length="204" mass="23870">FVLLFEVLLDVARSGYSGLLYRLLVRHYMDIRASSMMNQECVKLDKFDGCMYTRWAEKMKFLLIVLKIYYVLDPKLPPILANPVPEPCKPMDEKKVSELEKQCMIRKEDETLCCGHIKNSLSDTLYDLYASVTNPRELWSALDFKYKTHEQGTNKYLVSKYLEFIMVEGKMIMEQVHKLQVLINKLKALSIPITEAFQVSYDFN</sequence>
<dbReference type="PANTHER" id="PTHR47592:SF30">
    <property type="entry name" value="CCHC-TYPE DOMAIN-CONTAINING PROTEIN"/>
    <property type="match status" value="1"/>
</dbReference>
<feature type="non-terminal residue" evidence="1">
    <location>
        <position position="1"/>
    </location>
</feature>
<dbReference type="EMBL" id="BQNB010021065">
    <property type="protein sequence ID" value="GJU02491.1"/>
    <property type="molecule type" value="Genomic_DNA"/>
</dbReference>
<dbReference type="Proteomes" id="UP001151760">
    <property type="component" value="Unassembled WGS sequence"/>
</dbReference>
<protein>
    <submittedName>
        <fullName evidence="1">Copia-like retrotransposon</fullName>
    </submittedName>
</protein>
<reference evidence="1" key="1">
    <citation type="journal article" date="2022" name="Int. J. Mol. Sci.">
        <title>Draft Genome of Tanacetum Coccineum: Genomic Comparison of Closely Related Tanacetum-Family Plants.</title>
        <authorList>
            <person name="Yamashiro T."/>
            <person name="Shiraishi A."/>
            <person name="Nakayama K."/>
            <person name="Satake H."/>
        </authorList>
    </citation>
    <scope>NUCLEOTIDE SEQUENCE</scope>
</reference>
<evidence type="ECO:0000313" key="2">
    <source>
        <dbReference type="Proteomes" id="UP001151760"/>
    </source>
</evidence>
<keyword evidence="2" id="KW-1185">Reference proteome</keyword>
<accession>A0ABQ5IQY7</accession>
<name>A0ABQ5IQY7_9ASTR</name>